<dbReference type="Gene3D" id="3.40.30.10">
    <property type="entry name" value="Glutaredoxin"/>
    <property type="match status" value="1"/>
</dbReference>
<name>E0XYJ6_9BACT</name>
<evidence type="ECO:0000313" key="3">
    <source>
        <dbReference type="EMBL" id="ADI19487.1"/>
    </source>
</evidence>
<evidence type="ECO:0000259" key="2">
    <source>
        <dbReference type="PROSITE" id="PS51352"/>
    </source>
</evidence>
<feature type="region of interest" description="Disordered" evidence="1">
    <location>
        <begin position="60"/>
        <end position="79"/>
    </location>
</feature>
<feature type="compositionally biased region" description="Basic residues" evidence="1">
    <location>
        <begin position="486"/>
        <end position="498"/>
    </location>
</feature>
<dbReference type="InterPro" id="IPR013766">
    <property type="entry name" value="Thioredoxin_domain"/>
</dbReference>
<sequence length="791" mass="86643">MVRYDEKDATVSYLPGKATLAKILERYNDTPFTVSQAEPVVSITRARGLTLRAWTERLKAEKAPDQAKPDAKTDAAKKSAPSIRLVVELSTDKSRRVKTPGLSLADAAAAGLALEGDFVDAAAEKNSSSGTRRQVLLLRESVKRRPGETTVPVAFKSQTVDGDRKQERTIEGTFDVVLLTPDAKPVRPSLATAGVALVGGTLELSLGHLCDQRGCVGHLHNALGRVPGLAGVRPHPDPKQPRATVFLRAGQPIDLWGLRSRLRDQGVEVTGILAATRTGDRLRVELPRWKSEKDSDDAQQCMACRDRTAALLETLKWTDSIKVVGGGIDITPDIETSGQLNLVGLLELLSQSGTAPRHAWLLPAGVKMPKAAPARVIRPPADPIVGGSSSHPLIEFEFTHSSSVGTDVQSLLSGHKWASRTSVDFDKTTVARLGIGDRRYANIKPLLNEFRNSGRIPQQVRLRGFGDIRIQFEFAHICGDVVYSKPPKKKSKKKKGRKQAFEPKPLRPAESSNGRKAIEAAVARVAWIKNGKFHEYHTRPTFNGPTKLWLAFEATGDDVVRLDELVRELRQAGFPPTSVIVSRRFSGLPFGKSMPGNLVLTDPEGKTRKLESLRQSGRPLAIAFVALTSSRKKDYKANPKYFGQLSRTIEQYADRVDFVAISGNKQDSFDNLAKFWRKTDTRDVPLLDDADGHLRAALNVQTAPAPHVFVFDRDGKLRYAGDAHDQWKKKKPKNDYLAQAIELVLQGKYLANGAVFYNKSPCNCSHPKCKCPKCGCGSSCRCAVGNCSVGF</sequence>
<accession>E0XYJ6</accession>
<feature type="region of interest" description="Disordered" evidence="1">
    <location>
        <begin position="485"/>
        <end position="514"/>
    </location>
</feature>
<dbReference type="AlphaFoldDB" id="E0XYJ6"/>
<reference evidence="3" key="1">
    <citation type="journal article" date="2011" name="Environ. Microbiol.">
        <title>Time-series analyses of Monterey Bay coastal microbial picoplankton using a 'genome proxy' microarray.</title>
        <authorList>
            <person name="Rich V.I."/>
            <person name="Pham V.D."/>
            <person name="Eppley J."/>
            <person name="Shi Y."/>
            <person name="DeLong E.F."/>
        </authorList>
    </citation>
    <scope>NUCLEOTIDE SEQUENCE</scope>
</reference>
<evidence type="ECO:0000256" key="1">
    <source>
        <dbReference type="SAM" id="MobiDB-lite"/>
    </source>
</evidence>
<dbReference type="InterPro" id="IPR000866">
    <property type="entry name" value="AhpC/TSA"/>
</dbReference>
<proteinExistence type="predicted"/>
<dbReference type="Pfam" id="PF00578">
    <property type="entry name" value="AhpC-TSA"/>
    <property type="match status" value="1"/>
</dbReference>
<dbReference type="EMBL" id="GU474923">
    <property type="protein sequence ID" value="ADI19487.1"/>
    <property type="molecule type" value="Genomic_DNA"/>
</dbReference>
<organism evidence="3">
    <name type="scientific">uncultured Planctomycetales bacterium HF0500_40D21</name>
    <dbReference type="NCBI Taxonomy" id="710747"/>
    <lineage>
        <taxon>Bacteria</taxon>
        <taxon>Pseudomonadati</taxon>
        <taxon>Planctomycetota</taxon>
        <taxon>Planctomycetia</taxon>
        <taxon>Planctomycetales</taxon>
        <taxon>environmental samples</taxon>
    </lineage>
</organism>
<dbReference type="PROSITE" id="PS51352">
    <property type="entry name" value="THIOREDOXIN_2"/>
    <property type="match status" value="1"/>
</dbReference>
<feature type="compositionally biased region" description="Basic and acidic residues" evidence="1">
    <location>
        <begin position="60"/>
        <end position="77"/>
    </location>
</feature>
<dbReference type="GO" id="GO:0016209">
    <property type="term" value="F:antioxidant activity"/>
    <property type="evidence" value="ECO:0007669"/>
    <property type="project" value="InterPro"/>
</dbReference>
<feature type="domain" description="Thioredoxin" evidence="2">
    <location>
        <begin position="588"/>
        <end position="746"/>
    </location>
</feature>
<protein>
    <recommendedName>
        <fullName evidence="2">Thioredoxin domain-containing protein</fullName>
    </recommendedName>
</protein>
<dbReference type="InterPro" id="IPR036249">
    <property type="entry name" value="Thioredoxin-like_sf"/>
</dbReference>
<dbReference type="GO" id="GO:0016491">
    <property type="term" value="F:oxidoreductase activity"/>
    <property type="evidence" value="ECO:0007669"/>
    <property type="project" value="InterPro"/>
</dbReference>
<dbReference type="SUPFAM" id="SSF52833">
    <property type="entry name" value="Thioredoxin-like"/>
    <property type="match status" value="1"/>
</dbReference>